<sequence>MAHGISSSHALRNPSRRVQLSRVRRVGASGASKATQTLLTAKAKKRKIDLNNEVDDFFAERNKKITELAARYCKKESDIRALLCNTSQLKAHRRPNLRNGVLHQRALDLQERGISKHLKELQAELNDDLLTGKFSYKSISKTERERLINQVLRKRHDRRRSMRATTKAAQIDTKLTAKRIGDELLDLFERTGVRAFAFFARGSADDPSRAHCVDSDDALDFFTQRLDFTAPHFMRKFEQWSCTLDEGVRLRNGVNAVRKEVSGLLTDRLRKITKDPKAKMDYVGFRVKVMGKYGVELAGFELPGTRPGTWNVDLARFVRDGLVDGTIDFVQMTPDQRDDLAAELNAERAAQGYASNRAQRSDKGKKRGPRKEKSSVVAGKKSKNVVEDSDDNTDGEDDGEDDGDEDSSDEERVVRATPRRMSAAVAARTVPSPLSGGVPPIRTHSPHGVLAGHQPIQGHAPRPSNPASHFPAPVPRPAPTPNPLPVAQLAPVPNPNATPAPAPISNQNPDPAPAPIPNQNADPLMLGSFSDHWTGAIGMNDGFDPFGGLGFPDPSQIPALPSDLDLDLEGIHRGMEEYSSGSVGMGMSARNGTPMWPILNMPAASPSTAGKRGRDEGEEDDNADQPAPQRRRDQNAAPRKVRKVRSDKGKKRGPRST</sequence>
<reference evidence="2" key="1">
    <citation type="submission" date="2023-03" db="EMBL/GenBank/DDBJ databases">
        <title>Massive genome expansion in bonnet fungi (Mycena s.s.) driven by repeated elements and novel gene families across ecological guilds.</title>
        <authorList>
            <consortium name="Lawrence Berkeley National Laboratory"/>
            <person name="Harder C.B."/>
            <person name="Miyauchi S."/>
            <person name="Viragh M."/>
            <person name="Kuo A."/>
            <person name="Thoen E."/>
            <person name="Andreopoulos B."/>
            <person name="Lu D."/>
            <person name="Skrede I."/>
            <person name="Drula E."/>
            <person name="Henrissat B."/>
            <person name="Morin E."/>
            <person name="Kohler A."/>
            <person name="Barry K."/>
            <person name="LaButti K."/>
            <person name="Morin E."/>
            <person name="Salamov A."/>
            <person name="Lipzen A."/>
            <person name="Mereny Z."/>
            <person name="Hegedus B."/>
            <person name="Baldrian P."/>
            <person name="Stursova M."/>
            <person name="Weitz H."/>
            <person name="Taylor A."/>
            <person name="Grigoriev I.V."/>
            <person name="Nagy L.G."/>
            <person name="Martin F."/>
            <person name="Kauserud H."/>
        </authorList>
    </citation>
    <scope>NUCLEOTIDE SEQUENCE</scope>
    <source>
        <strain evidence="2">CBHHK002</strain>
    </source>
</reference>
<dbReference type="AlphaFoldDB" id="A0AAD7EL87"/>
<organism evidence="2 3">
    <name type="scientific">Mycena albidolilacea</name>
    <dbReference type="NCBI Taxonomy" id="1033008"/>
    <lineage>
        <taxon>Eukaryota</taxon>
        <taxon>Fungi</taxon>
        <taxon>Dikarya</taxon>
        <taxon>Basidiomycota</taxon>
        <taxon>Agaricomycotina</taxon>
        <taxon>Agaricomycetes</taxon>
        <taxon>Agaricomycetidae</taxon>
        <taxon>Agaricales</taxon>
        <taxon>Marasmiineae</taxon>
        <taxon>Mycenaceae</taxon>
        <taxon>Mycena</taxon>
    </lineage>
</organism>
<dbReference type="EMBL" id="JARIHO010000036">
    <property type="protein sequence ID" value="KAJ7331021.1"/>
    <property type="molecule type" value="Genomic_DNA"/>
</dbReference>
<gene>
    <name evidence="2" type="ORF">DFH08DRAFT_1022182</name>
</gene>
<evidence type="ECO:0000313" key="3">
    <source>
        <dbReference type="Proteomes" id="UP001218218"/>
    </source>
</evidence>
<feature type="compositionally biased region" description="Basic residues" evidence="1">
    <location>
        <begin position="639"/>
        <end position="657"/>
    </location>
</feature>
<feature type="region of interest" description="Disordered" evidence="1">
    <location>
        <begin position="594"/>
        <end position="657"/>
    </location>
</feature>
<name>A0AAD7EL87_9AGAR</name>
<protein>
    <submittedName>
        <fullName evidence="2">Uncharacterized protein</fullName>
    </submittedName>
</protein>
<feature type="region of interest" description="Disordered" evidence="1">
    <location>
        <begin position="350"/>
        <end position="519"/>
    </location>
</feature>
<feature type="compositionally biased region" description="Acidic residues" evidence="1">
    <location>
        <begin position="387"/>
        <end position="409"/>
    </location>
</feature>
<keyword evidence="3" id="KW-1185">Reference proteome</keyword>
<accession>A0AAD7EL87</accession>
<proteinExistence type="predicted"/>
<evidence type="ECO:0000313" key="2">
    <source>
        <dbReference type="EMBL" id="KAJ7331021.1"/>
    </source>
</evidence>
<feature type="compositionally biased region" description="Pro residues" evidence="1">
    <location>
        <begin position="492"/>
        <end position="502"/>
    </location>
</feature>
<comment type="caution">
    <text evidence="2">The sequence shown here is derived from an EMBL/GenBank/DDBJ whole genome shotgun (WGS) entry which is preliminary data.</text>
</comment>
<dbReference type="Proteomes" id="UP001218218">
    <property type="component" value="Unassembled WGS sequence"/>
</dbReference>
<feature type="compositionally biased region" description="Pro residues" evidence="1">
    <location>
        <begin position="472"/>
        <end position="484"/>
    </location>
</feature>
<evidence type="ECO:0000256" key="1">
    <source>
        <dbReference type="SAM" id="MobiDB-lite"/>
    </source>
</evidence>